<keyword evidence="6" id="KW-1185">Reference proteome</keyword>
<evidence type="ECO:0000313" key="6">
    <source>
        <dbReference type="Proteomes" id="UP000291191"/>
    </source>
</evidence>
<evidence type="ECO:0000313" key="1">
    <source>
        <dbReference type="EMBL" id="RGT50098.1"/>
    </source>
</evidence>
<evidence type="ECO:0000313" key="4">
    <source>
        <dbReference type="Proteomes" id="UP000284772"/>
    </source>
</evidence>
<evidence type="ECO:0008006" key="7">
    <source>
        <dbReference type="Google" id="ProtNLM"/>
    </source>
</evidence>
<name>A0A3E4L331_9BACE</name>
<dbReference type="Proteomes" id="UP000291191">
    <property type="component" value="Unassembled WGS sequence"/>
</dbReference>
<protein>
    <recommendedName>
        <fullName evidence="7">DUF1871 family protein</fullName>
    </recommendedName>
</protein>
<comment type="caution">
    <text evidence="2">The sequence shown here is derived from an EMBL/GenBank/DDBJ whole genome shotgun (WGS) entry which is preliminary data.</text>
</comment>
<sequence>MRTVVLKSEMINQILAEWNPIGVGYELAIDEYRDYIPVILQFCHDKKKLINYLQNILVNEMGLEYDGRNKKHNTDIQLICDRIIQTYNDF</sequence>
<gene>
    <name evidence="1" type="ORF">DWX27_14815</name>
    <name evidence="2" type="ORF">DWZ32_18475</name>
    <name evidence="3" type="ORF">EAJ06_21870</name>
</gene>
<reference evidence="4 5" key="1">
    <citation type="submission" date="2018-08" db="EMBL/GenBank/DDBJ databases">
        <title>A genome reference for cultivated species of the human gut microbiota.</title>
        <authorList>
            <person name="Zou Y."/>
            <person name="Xue W."/>
            <person name="Luo G."/>
        </authorList>
    </citation>
    <scope>NUCLEOTIDE SEQUENCE [LARGE SCALE GENOMIC DNA]</scope>
    <source>
        <strain evidence="1 4">AF19-10AC</strain>
        <strain evidence="2 5">AF31-23</strain>
    </source>
</reference>
<dbReference type="EMBL" id="QRWT01000016">
    <property type="protein sequence ID" value="RGT50098.1"/>
    <property type="molecule type" value="Genomic_DNA"/>
</dbReference>
<dbReference type="OrthoDB" id="1048418at2"/>
<reference evidence="3 6" key="2">
    <citation type="journal article" date="2019" name="Science, e1252229">
        <title>Invertible promoters mediate bacterial phase variation, antibiotic resistance, and host adaptation in the gut.</title>
        <authorList>
            <person name="Jiang X."/>
            <person name="Hall A.B."/>
            <person name="Arthur T.D."/>
            <person name="Plichta D.R."/>
            <person name="Covington C.T."/>
            <person name="Poyet M."/>
            <person name="Crothers J."/>
            <person name="Moses P.L."/>
            <person name="Tolonen A.C."/>
            <person name="Vlamakis H."/>
            <person name="Alm E.J."/>
            <person name="Xavier R.J."/>
        </authorList>
    </citation>
    <scope>NUCLEOTIDE SEQUENCE [LARGE SCALE GENOMIC DNA]</scope>
    <source>
        <strain evidence="6">bf_0095</strain>
        <strain evidence="3">Bf_0095</strain>
    </source>
</reference>
<dbReference type="Proteomes" id="UP000284772">
    <property type="component" value="Unassembled WGS sequence"/>
</dbReference>
<organism evidence="2 5">
    <name type="scientific">Bacteroides intestinalis</name>
    <dbReference type="NCBI Taxonomy" id="329854"/>
    <lineage>
        <taxon>Bacteria</taxon>
        <taxon>Pseudomonadati</taxon>
        <taxon>Bacteroidota</taxon>
        <taxon>Bacteroidia</taxon>
        <taxon>Bacteroidales</taxon>
        <taxon>Bacteroidaceae</taxon>
        <taxon>Bacteroides</taxon>
    </lineage>
</organism>
<evidence type="ECO:0000313" key="3">
    <source>
        <dbReference type="EMBL" id="RYT75330.1"/>
    </source>
</evidence>
<dbReference type="EMBL" id="QRQM01000024">
    <property type="protein sequence ID" value="RHN04169.1"/>
    <property type="molecule type" value="Genomic_DNA"/>
</dbReference>
<dbReference type="EMBL" id="RCXO01000043">
    <property type="protein sequence ID" value="RYT75330.1"/>
    <property type="molecule type" value="Genomic_DNA"/>
</dbReference>
<dbReference type="Proteomes" id="UP000286003">
    <property type="component" value="Unassembled WGS sequence"/>
</dbReference>
<accession>A0A3E4L331</accession>
<dbReference type="AlphaFoldDB" id="A0A3E4L331"/>
<proteinExistence type="predicted"/>
<evidence type="ECO:0000313" key="2">
    <source>
        <dbReference type="EMBL" id="RHN04169.1"/>
    </source>
</evidence>
<evidence type="ECO:0000313" key="5">
    <source>
        <dbReference type="Proteomes" id="UP000286003"/>
    </source>
</evidence>